<comment type="caution">
    <text evidence="4">The sequence shown here is derived from an EMBL/GenBank/DDBJ whole genome shotgun (WGS) entry which is preliminary data.</text>
</comment>
<evidence type="ECO:0000256" key="1">
    <source>
        <dbReference type="SAM" id="MobiDB-lite"/>
    </source>
</evidence>
<evidence type="ECO:0000313" key="4">
    <source>
        <dbReference type="EMBL" id="MBB6693241.1"/>
    </source>
</evidence>
<feature type="domain" description="Copper amine oxidase-like N-terminal" evidence="3">
    <location>
        <begin position="29"/>
        <end position="88"/>
    </location>
</feature>
<gene>
    <name evidence="4" type="ORF">H7B90_17700</name>
</gene>
<dbReference type="InterPro" id="IPR012854">
    <property type="entry name" value="Cu_amine_oxidase-like_N"/>
</dbReference>
<evidence type="ECO:0000259" key="3">
    <source>
        <dbReference type="Pfam" id="PF07833"/>
    </source>
</evidence>
<proteinExistence type="predicted"/>
<protein>
    <submittedName>
        <fullName evidence="4">Copper amine oxidase N-terminal domain-containing protein</fullName>
    </submittedName>
</protein>
<feature type="compositionally biased region" description="Gly residues" evidence="1">
    <location>
        <begin position="190"/>
        <end position="216"/>
    </location>
</feature>
<feature type="region of interest" description="Disordered" evidence="1">
    <location>
        <begin position="182"/>
        <end position="219"/>
    </location>
</feature>
<name>A0A841U5A0_9BACL</name>
<dbReference type="AlphaFoldDB" id="A0A841U5A0"/>
<keyword evidence="2" id="KW-0732">Signal</keyword>
<accession>A0A841U5A0</accession>
<dbReference type="InterPro" id="IPR036582">
    <property type="entry name" value="Mao_N_sf"/>
</dbReference>
<dbReference type="Pfam" id="PF07833">
    <property type="entry name" value="Cu_amine_oxidN1"/>
    <property type="match status" value="2"/>
</dbReference>
<organism evidence="4 5">
    <name type="scientific">Cohnella xylanilytica</name>
    <dbReference type="NCBI Taxonomy" id="557555"/>
    <lineage>
        <taxon>Bacteria</taxon>
        <taxon>Bacillati</taxon>
        <taxon>Bacillota</taxon>
        <taxon>Bacilli</taxon>
        <taxon>Bacillales</taxon>
        <taxon>Paenibacillaceae</taxon>
        <taxon>Cohnella</taxon>
    </lineage>
</organism>
<evidence type="ECO:0000256" key="2">
    <source>
        <dbReference type="SAM" id="SignalP"/>
    </source>
</evidence>
<dbReference type="RefSeq" id="WP_185137225.1">
    <property type="nucleotide sequence ID" value="NZ_JACJVR010000069.1"/>
</dbReference>
<dbReference type="EMBL" id="JACJVR010000069">
    <property type="protein sequence ID" value="MBB6693241.1"/>
    <property type="molecule type" value="Genomic_DNA"/>
</dbReference>
<dbReference type="Proteomes" id="UP000553776">
    <property type="component" value="Unassembled WGS sequence"/>
</dbReference>
<evidence type="ECO:0000313" key="5">
    <source>
        <dbReference type="Proteomes" id="UP000553776"/>
    </source>
</evidence>
<feature type="signal peptide" evidence="2">
    <location>
        <begin position="1"/>
        <end position="26"/>
    </location>
</feature>
<reference evidence="4 5" key="1">
    <citation type="submission" date="2020-08" db="EMBL/GenBank/DDBJ databases">
        <title>Cohnella phylogeny.</title>
        <authorList>
            <person name="Dunlap C."/>
        </authorList>
    </citation>
    <scope>NUCLEOTIDE SEQUENCE [LARGE SCALE GENOMIC DNA]</scope>
    <source>
        <strain evidence="4 5">DSM 25239</strain>
    </source>
</reference>
<dbReference type="Gene3D" id="3.30.457.10">
    <property type="entry name" value="Copper amine oxidase-like, N-terminal domain"/>
    <property type="match status" value="1"/>
</dbReference>
<dbReference type="SUPFAM" id="SSF55383">
    <property type="entry name" value="Copper amine oxidase, domain N"/>
    <property type="match status" value="1"/>
</dbReference>
<sequence>MRKSKFTLPGIALSLLLAVAPLSAAAAAKAVTVDTQAVTMKFDGQTLALPTGQAAFTYQSRVYIPLRFVSYALQKNVVWDGTKSTVTIAEPTSSQAVILKEYLMNSAATAKANGGKSAATGKIKVTPVNVKFLFDGSEKKLPEGQQAFSLNGTIYVPVRFISESAGTAINWDSKTGSVIGQSKGYNGTDGNSGSGNGTGGGTTGEGGGTSAGGGGAATPKTVDEIAAQTEKTLEVMRDSCIESIIDLVGVYEGDKLIEQANKKLNACQTKFESTVKSAETKLKAAGATDTEVQTIIQGYRDTYNAEIKKWRELAEQYLGIKL</sequence>
<feature type="domain" description="Copper amine oxidase-like N-terminal" evidence="3">
    <location>
        <begin position="123"/>
        <end position="179"/>
    </location>
</feature>
<keyword evidence="5" id="KW-1185">Reference proteome</keyword>
<feature type="chain" id="PRO_5032449194" evidence="2">
    <location>
        <begin position="27"/>
        <end position="322"/>
    </location>
</feature>